<gene>
    <name evidence="9" type="primary">LOC107074305</name>
</gene>
<dbReference type="GeneID" id="107074305"/>
<dbReference type="PANTHER" id="PTHR23162">
    <property type="entry name" value="OUTER DENSE FIBER OF SPERM TAILS 2"/>
    <property type="match status" value="1"/>
</dbReference>
<sequence>MKTRRLCSLNHLNSPKNSTTSIHGSDLEKSIKNNKKLFDIKRRRLQRGKLQKSNGEHGNDSCLKRDTFASLESLFDIKKPLHLSKINLVQIQQYKKNIVFEKQNLKDVKHLEGDSISKTTELFTNITNISKEKIEEDNFITNNTLEESGESNVNSHEINHSNEKDLLNNPIEQENQLNKKMADESIEVLQEEEEENVEEIQTDTEKAPKEDDKPSPPSYPIPAGAGEGVPVQAGRRRESVLSASPLAEESVIAELKAADERCKVVADEIKKLKEEMLQLVDKKELTDEDTIVIQKKQEDLMSKLAEFEEMTRKLQRLLGLTDPTSETFSKMFGLLTFPHTKSIDGAGEEIEILPVEKTKDDKEKPKVELAPVIDDQFDLPQPEYQEDKLPRVIVCGYTEDEMPKIVIADGERGGKKECLQNLTGKLTESLTMQEKLVKENAQLEGGKYELEEALLEKDTAVECLQRKVCGLQAEIRLMVKENTELNRRLACLNQRITTPTCCYTHTERRSSCSPPTVSSLPAYSQVTSSLPDQGCCQCKYCVTYDSPVQSPTSICVNSHSRKTSNDCRSSRLAGGASRTGNCILSRSSSQTEEMCFRNPAVCPKACPEPTPRGVCPAELENKFTIYGNNTKQLAQQLGSMECEVRNMQIELANVQRERQQLEQQRKLLKCSGPCAPCACCPPPPPPPPCGGLPPSMISSYIPSTQLPLPISPSSANGNVPLMPMPKAQISQQSTSAMCTGPCITAPMGASTCPQQQLRDLREQYARLQDDYKNKLCEVSCLRTDMEKMKQEVRDSKEDKERMEIKLIDTQERLKSLEAEREKFEGQKEQMMEQEQALIMAKQRFGKAQDELEELRSLIQDQAAQLEDYRNKYLQAQQQVEEQRRQLDLMEMDNARMNENVTLEIGRVKNQFQEKLAELAPLPDILKQTQMKLQEAQQMRLVAERNCEDLSRELLGCKDKIQTLQSQLDALRNEHQTLQEERGLGTGRFDELEKKNAELRHDNERMRNTLARFEEHEAQLQKRIDEKMHEITQLTAMLEQVKWERKMGEPYFSLKICYFFCFFFSSDVYNIFLKVREDSARQVARTKERCETVRRTMQGQIAEMERQLAQCRATARAAQKDRDEIRQKMQSQINNLNEAFEQAQGRIRSLQGHVNYLKTSYSNVFKGQGESPVGLPGDGTLGAGYDSCDCNY</sequence>
<evidence type="ECO:0000256" key="5">
    <source>
        <dbReference type="ARBA" id="ARBA00023212"/>
    </source>
</evidence>
<keyword evidence="4 6" id="KW-0175">Coiled coil</keyword>
<protein>
    <submittedName>
        <fullName evidence="9">Uncharacterized protein LOC107074305 isoform X1</fullName>
    </submittedName>
</protein>
<feature type="coiled-coil region" evidence="6">
    <location>
        <begin position="255"/>
        <end position="313"/>
    </location>
</feature>
<feature type="compositionally biased region" description="Basic and acidic residues" evidence="7">
    <location>
        <begin position="203"/>
        <end position="214"/>
    </location>
</feature>
<reference evidence="9" key="1">
    <citation type="submission" date="2025-08" db="UniProtKB">
        <authorList>
            <consortium name="RefSeq"/>
        </authorList>
    </citation>
    <scope>IDENTIFICATION</scope>
    <source>
        <tissue evidence="9">Whole body</tissue>
    </source>
</reference>
<feature type="compositionally biased region" description="Acidic residues" evidence="7">
    <location>
        <begin position="190"/>
        <end position="202"/>
    </location>
</feature>
<feature type="region of interest" description="Disordered" evidence="7">
    <location>
        <begin position="147"/>
        <end position="169"/>
    </location>
</feature>
<evidence type="ECO:0000256" key="7">
    <source>
        <dbReference type="SAM" id="MobiDB-lite"/>
    </source>
</evidence>
<feature type="coiled-coil region" evidence="6">
    <location>
        <begin position="757"/>
        <end position="899"/>
    </location>
</feature>
<dbReference type="RefSeq" id="XP_015191115.1">
    <property type="nucleotide sequence ID" value="XM_015335629.1"/>
</dbReference>
<dbReference type="InterPro" id="IPR026099">
    <property type="entry name" value="Odf2-rel"/>
</dbReference>
<evidence type="ECO:0000256" key="4">
    <source>
        <dbReference type="ARBA" id="ARBA00023054"/>
    </source>
</evidence>
<dbReference type="PANTHER" id="PTHR23162:SF10">
    <property type="entry name" value="FI13205P"/>
    <property type="match status" value="1"/>
</dbReference>
<feature type="compositionally biased region" description="Basic and acidic residues" evidence="7">
    <location>
        <begin position="157"/>
        <end position="166"/>
    </location>
</feature>
<evidence type="ECO:0000256" key="2">
    <source>
        <dbReference type="ARBA" id="ARBA00009316"/>
    </source>
</evidence>
<dbReference type="Proteomes" id="UP000694924">
    <property type="component" value="Unplaced"/>
</dbReference>
<accession>A0ABM1JF77</accession>
<feature type="coiled-coil region" evidence="6">
    <location>
        <begin position="637"/>
        <end position="671"/>
    </location>
</feature>
<evidence type="ECO:0000256" key="1">
    <source>
        <dbReference type="ARBA" id="ARBA00004300"/>
    </source>
</evidence>
<keyword evidence="8" id="KW-1185">Reference proteome</keyword>
<feature type="coiled-coil region" evidence="6">
    <location>
        <begin position="925"/>
        <end position="1036"/>
    </location>
</feature>
<feature type="coiled-coil region" evidence="6">
    <location>
        <begin position="1086"/>
        <end position="1152"/>
    </location>
</feature>
<feature type="region of interest" description="Disordered" evidence="7">
    <location>
        <begin position="190"/>
        <end position="229"/>
    </location>
</feature>
<evidence type="ECO:0000313" key="8">
    <source>
        <dbReference type="Proteomes" id="UP000694924"/>
    </source>
</evidence>
<proteinExistence type="inferred from homology"/>
<comment type="similarity">
    <text evidence="2">Belongs to the ODF2 family.</text>
</comment>
<keyword evidence="3" id="KW-0963">Cytoplasm</keyword>
<dbReference type="Gene3D" id="1.20.1170.10">
    <property type="match status" value="1"/>
</dbReference>
<evidence type="ECO:0000313" key="9">
    <source>
        <dbReference type="RefSeq" id="XP_015191115.1"/>
    </source>
</evidence>
<feature type="compositionally biased region" description="Polar residues" evidence="7">
    <location>
        <begin position="147"/>
        <end position="156"/>
    </location>
</feature>
<name>A0ABM1JF77_POLDO</name>
<evidence type="ECO:0000256" key="3">
    <source>
        <dbReference type="ARBA" id="ARBA00022490"/>
    </source>
</evidence>
<evidence type="ECO:0000256" key="6">
    <source>
        <dbReference type="SAM" id="Coils"/>
    </source>
</evidence>
<comment type="subcellular location">
    <subcellularLocation>
        <location evidence="1">Cytoplasm</location>
        <location evidence="1">Cytoskeleton</location>
        <location evidence="1">Microtubule organizing center</location>
        <location evidence="1">Centrosome</location>
    </subcellularLocation>
</comment>
<organism evidence="8 9">
    <name type="scientific">Polistes dominula</name>
    <name type="common">European paper wasp</name>
    <name type="synonym">Vespa dominula</name>
    <dbReference type="NCBI Taxonomy" id="743375"/>
    <lineage>
        <taxon>Eukaryota</taxon>
        <taxon>Metazoa</taxon>
        <taxon>Ecdysozoa</taxon>
        <taxon>Arthropoda</taxon>
        <taxon>Hexapoda</taxon>
        <taxon>Insecta</taxon>
        <taxon>Pterygota</taxon>
        <taxon>Neoptera</taxon>
        <taxon>Endopterygota</taxon>
        <taxon>Hymenoptera</taxon>
        <taxon>Apocrita</taxon>
        <taxon>Aculeata</taxon>
        <taxon>Vespoidea</taxon>
        <taxon>Vespidae</taxon>
        <taxon>Polistinae</taxon>
        <taxon>Polistini</taxon>
        <taxon>Polistes</taxon>
    </lineage>
</organism>
<keyword evidence="5" id="KW-0206">Cytoskeleton</keyword>